<gene>
    <name evidence="11" type="ORF">APZ00_16685</name>
</gene>
<dbReference type="STRING" id="121719.APZ00_16685"/>
<evidence type="ECO:0000313" key="12">
    <source>
        <dbReference type="Proteomes" id="UP000064921"/>
    </source>
</evidence>
<comment type="function">
    <text evidence="9">Part of the tripartite ATP-independent periplasmic (TRAP) transport system.</text>
</comment>
<comment type="subcellular location">
    <subcellularLocation>
        <location evidence="1 9">Cell inner membrane</location>
        <topology evidence="1 9">Multi-pass membrane protein</topology>
    </subcellularLocation>
</comment>
<feature type="domain" description="Tripartite ATP-independent periplasmic transporters DctQ component" evidence="10">
    <location>
        <begin position="26"/>
        <end position="157"/>
    </location>
</feature>
<evidence type="ECO:0000256" key="5">
    <source>
        <dbReference type="ARBA" id="ARBA00022692"/>
    </source>
</evidence>
<keyword evidence="5 9" id="KW-0812">Transmembrane</keyword>
<evidence type="ECO:0000256" key="1">
    <source>
        <dbReference type="ARBA" id="ARBA00004429"/>
    </source>
</evidence>
<evidence type="ECO:0000259" key="10">
    <source>
        <dbReference type="Pfam" id="PF04290"/>
    </source>
</evidence>
<evidence type="ECO:0000256" key="7">
    <source>
        <dbReference type="ARBA" id="ARBA00023136"/>
    </source>
</evidence>
<feature type="transmembrane region" description="Helical" evidence="9">
    <location>
        <begin position="44"/>
        <end position="68"/>
    </location>
</feature>
<evidence type="ECO:0000256" key="9">
    <source>
        <dbReference type="RuleBase" id="RU369079"/>
    </source>
</evidence>
<dbReference type="GO" id="GO:0015740">
    <property type="term" value="P:C4-dicarboxylate transport"/>
    <property type="evidence" value="ECO:0007669"/>
    <property type="project" value="TreeGrafter"/>
</dbReference>
<keyword evidence="6 9" id="KW-1133">Transmembrane helix</keyword>
<feature type="transmembrane region" description="Helical" evidence="9">
    <location>
        <begin position="131"/>
        <end position="156"/>
    </location>
</feature>
<keyword evidence="12" id="KW-1185">Reference proteome</keyword>
<feature type="transmembrane region" description="Helical" evidence="9">
    <location>
        <begin position="14"/>
        <end position="32"/>
    </location>
</feature>
<dbReference type="PANTHER" id="PTHR35011:SF2">
    <property type="entry name" value="2,3-DIKETO-L-GULONATE TRAP TRANSPORTER SMALL PERMEASE PROTEIN YIAM"/>
    <property type="match status" value="1"/>
</dbReference>
<evidence type="ECO:0000256" key="3">
    <source>
        <dbReference type="ARBA" id="ARBA00022475"/>
    </source>
</evidence>
<dbReference type="EMBL" id="CP013068">
    <property type="protein sequence ID" value="ALV28498.1"/>
    <property type="molecule type" value="Genomic_DNA"/>
</dbReference>
<dbReference type="RefSeq" id="WP_058899588.1">
    <property type="nucleotide sequence ID" value="NZ_CP013068.1"/>
</dbReference>
<evidence type="ECO:0000256" key="8">
    <source>
        <dbReference type="ARBA" id="ARBA00038436"/>
    </source>
</evidence>
<dbReference type="Pfam" id="PF04290">
    <property type="entry name" value="DctQ"/>
    <property type="match status" value="1"/>
</dbReference>
<dbReference type="InterPro" id="IPR055348">
    <property type="entry name" value="DctQ"/>
</dbReference>
<dbReference type="KEGG" id="pphr:APZ00_16685"/>
<proteinExistence type="inferred from homology"/>
<evidence type="ECO:0000256" key="2">
    <source>
        <dbReference type="ARBA" id="ARBA00022448"/>
    </source>
</evidence>
<keyword evidence="4 9" id="KW-0997">Cell inner membrane</keyword>
<comment type="similarity">
    <text evidence="8 9">Belongs to the TRAP transporter small permease family.</text>
</comment>
<sequence>MQDTDPTPPLLSRIMLWIASAALIAMMLFVIVDVGQRALFNKPLRGAIDLVSIALLVMVAFGTAPVLVRRAEIIIDLIDPVIGQTGVRILGTIAALATGAMVLFIGWSSLAPLNDALRWGEKSLELGLPQWILWVVALIGLAGIMWGALVQILHYLRKQPEGYE</sequence>
<protein>
    <recommendedName>
        <fullName evidence="9">TRAP transporter small permease protein</fullName>
    </recommendedName>
</protein>
<evidence type="ECO:0000256" key="4">
    <source>
        <dbReference type="ARBA" id="ARBA00022519"/>
    </source>
</evidence>
<organism evidence="11 12">
    <name type="scientific">Pannonibacter phragmitetus</name>
    <dbReference type="NCBI Taxonomy" id="121719"/>
    <lineage>
        <taxon>Bacteria</taxon>
        <taxon>Pseudomonadati</taxon>
        <taxon>Pseudomonadota</taxon>
        <taxon>Alphaproteobacteria</taxon>
        <taxon>Hyphomicrobiales</taxon>
        <taxon>Stappiaceae</taxon>
        <taxon>Pannonibacter</taxon>
    </lineage>
</organism>
<dbReference type="Proteomes" id="UP000064921">
    <property type="component" value="Chromosome"/>
</dbReference>
<comment type="subunit">
    <text evidence="9">The complex comprises the extracytoplasmic solute receptor protein and the two transmembrane proteins.</text>
</comment>
<evidence type="ECO:0000256" key="6">
    <source>
        <dbReference type="ARBA" id="ARBA00022989"/>
    </source>
</evidence>
<accession>A0A0U3P6Q2</accession>
<dbReference type="PANTHER" id="PTHR35011">
    <property type="entry name" value="2,3-DIKETO-L-GULONATE TRAP TRANSPORTER SMALL PERMEASE PROTEIN YIAM"/>
    <property type="match status" value="1"/>
</dbReference>
<name>A0A0U3P6Q2_9HYPH</name>
<dbReference type="GO" id="GO:0005886">
    <property type="term" value="C:plasma membrane"/>
    <property type="evidence" value="ECO:0007669"/>
    <property type="project" value="UniProtKB-SubCell"/>
</dbReference>
<keyword evidence="2 9" id="KW-0813">Transport</keyword>
<dbReference type="InterPro" id="IPR007387">
    <property type="entry name" value="TRAP_DctQ"/>
</dbReference>
<feature type="transmembrane region" description="Helical" evidence="9">
    <location>
        <begin position="89"/>
        <end position="111"/>
    </location>
</feature>
<keyword evidence="7 9" id="KW-0472">Membrane</keyword>
<dbReference type="AlphaFoldDB" id="A0A0U3P6Q2"/>
<evidence type="ECO:0000313" key="11">
    <source>
        <dbReference type="EMBL" id="ALV28498.1"/>
    </source>
</evidence>
<keyword evidence="3" id="KW-1003">Cell membrane</keyword>
<dbReference type="GO" id="GO:0022857">
    <property type="term" value="F:transmembrane transporter activity"/>
    <property type="evidence" value="ECO:0007669"/>
    <property type="project" value="UniProtKB-UniRule"/>
</dbReference>
<reference evidence="11 12" key="1">
    <citation type="submission" date="2015-10" db="EMBL/GenBank/DDBJ databases">
        <title>The world's first case of liver abscess caused by Pannonibacter phragmitetus.</title>
        <authorList>
            <person name="Ming D."/>
            <person name="Wang M."/>
            <person name="Zhou Y."/>
            <person name="Jiang T."/>
            <person name="Hu S."/>
        </authorList>
    </citation>
    <scope>NUCLEOTIDE SEQUENCE [LARGE SCALE GENOMIC DNA]</scope>
    <source>
        <strain evidence="11 12">31801</strain>
    </source>
</reference>